<keyword evidence="1" id="KW-1133">Transmembrane helix</keyword>
<reference evidence="2" key="1">
    <citation type="submission" date="2022-06" db="EMBL/GenBank/DDBJ databases">
        <title>Genome Sequence of Candolleomyces eurysporus.</title>
        <authorList>
            <person name="Buettner E."/>
        </authorList>
    </citation>
    <scope>NUCLEOTIDE SEQUENCE</scope>
    <source>
        <strain evidence="2">VTCC 930004</strain>
    </source>
</reference>
<organism evidence="2 3">
    <name type="scientific">Candolleomyces eurysporus</name>
    <dbReference type="NCBI Taxonomy" id="2828524"/>
    <lineage>
        <taxon>Eukaryota</taxon>
        <taxon>Fungi</taxon>
        <taxon>Dikarya</taxon>
        <taxon>Basidiomycota</taxon>
        <taxon>Agaricomycotina</taxon>
        <taxon>Agaricomycetes</taxon>
        <taxon>Agaricomycetidae</taxon>
        <taxon>Agaricales</taxon>
        <taxon>Agaricineae</taxon>
        <taxon>Psathyrellaceae</taxon>
        <taxon>Candolleomyces</taxon>
    </lineage>
</organism>
<keyword evidence="1" id="KW-0472">Membrane</keyword>
<dbReference type="OrthoDB" id="3349377at2759"/>
<protein>
    <submittedName>
        <fullName evidence="2">Uncharacterized protein</fullName>
    </submittedName>
</protein>
<evidence type="ECO:0000313" key="2">
    <source>
        <dbReference type="EMBL" id="KAJ2927446.1"/>
    </source>
</evidence>
<keyword evidence="1" id="KW-0812">Transmembrane</keyword>
<name>A0A9W8J1Q1_9AGAR</name>
<gene>
    <name evidence="2" type="ORF">H1R20_g9649</name>
</gene>
<evidence type="ECO:0000256" key="1">
    <source>
        <dbReference type="SAM" id="Phobius"/>
    </source>
</evidence>
<dbReference type="EMBL" id="JANBPK010000991">
    <property type="protein sequence ID" value="KAJ2927446.1"/>
    <property type="molecule type" value="Genomic_DNA"/>
</dbReference>
<keyword evidence="3" id="KW-1185">Reference proteome</keyword>
<comment type="caution">
    <text evidence="2">The sequence shown here is derived from an EMBL/GenBank/DDBJ whole genome shotgun (WGS) entry which is preliminary data.</text>
</comment>
<evidence type="ECO:0000313" key="3">
    <source>
        <dbReference type="Proteomes" id="UP001140091"/>
    </source>
</evidence>
<sequence>MLKLRESITLPSGERANILNDWTYISPMIMVFFRDGAFYFIVFVLLQIHPLVPTKTSC</sequence>
<proteinExistence type="predicted"/>
<dbReference type="AlphaFoldDB" id="A0A9W8J1Q1"/>
<accession>A0A9W8J1Q1</accession>
<feature type="non-terminal residue" evidence="2">
    <location>
        <position position="58"/>
    </location>
</feature>
<feature type="transmembrane region" description="Helical" evidence="1">
    <location>
        <begin position="24"/>
        <end position="46"/>
    </location>
</feature>
<dbReference type="Proteomes" id="UP001140091">
    <property type="component" value="Unassembled WGS sequence"/>
</dbReference>